<dbReference type="PROSITE" id="PS50255">
    <property type="entry name" value="CYTOCHROME_B5_2"/>
    <property type="match status" value="1"/>
</dbReference>
<evidence type="ECO:0000313" key="6">
    <source>
        <dbReference type="EMBL" id="KAG0520533.1"/>
    </source>
</evidence>
<dbReference type="InterPro" id="IPR050668">
    <property type="entry name" value="Cytochrome_b5"/>
</dbReference>
<gene>
    <name evidence="6" type="ORF">BDA96_08G082400</name>
</gene>
<dbReference type="SUPFAM" id="SSF55856">
    <property type="entry name" value="Cytochrome b5-like heme/steroid binding domain"/>
    <property type="match status" value="1"/>
</dbReference>
<dbReference type="PANTHER" id="PTHR19359:SF101">
    <property type="entry name" value="CYTOCHROME B5-LIKE HEME_STEROID BINDING DOMAIN CONTAINING PROTEIN, EXPRESSED"/>
    <property type="match status" value="1"/>
</dbReference>
<dbReference type="PANTHER" id="PTHR19359">
    <property type="entry name" value="CYTOCHROME B5"/>
    <property type="match status" value="1"/>
</dbReference>
<proteinExistence type="inferred from homology"/>
<accession>A0A921QEV5</accession>
<dbReference type="GO" id="GO:0046872">
    <property type="term" value="F:metal ion binding"/>
    <property type="evidence" value="ECO:0007669"/>
    <property type="project" value="UniProtKB-KW"/>
</dbReference>
<evidence type="ECO:0000256" key="3">
    <source>
        <dbReference type="ARBA" id="ARBA00023004"/>
    </source>
</evidence>
<comment type="similarity">
    <text evidence="4">Belongs to the cytochrome b5 family.</text>
</comment>
<dbReference type="InterPro" id="IPR036400">
    <property type="entry name" value="Cyt_B5-like_heme/steroid_sf"/>
</dbReference>
<organism evidence="6 7">
    <name type="scientific">Sorghum bicolor</name>
    <name type="common">Sorghum</name>
    <name type="synonym">Sorghum vulgare</name>
    <dbReference type="NCBI Taxonomy" id="4558"/>
    <lineage>
        <taxon>Eukaryota</taxon>
        <taxon>Viridiplantae</taxon>
        <taxon>Streptophyta</taxon>
        <taxon>Embryophyta</taxon>
        <taxon>Tracheophyta</taxon>
        <taxon>Spermatophyta</taxon>
        <taxon>Magnoliopsida</taxon>
        <taxon>Liliopsida</taxon>
        <taxon>Poales</taxon>
        <taxon>Poaceae</taxon>
        <taxon>PACMAD clade</taxon>
        <taxon>Panicoideae</taxon>
        <taxon>Andropogonodae</taxon>
        <taxon>Andropogoneae</taxon>
        <taxon>Sorghinae</taxon>
        <taxon>Sorghum</taxon>
    </lineage>
</organism>
<keyword evidence="1" id="KW-0349">Heme</keyword>
<dbReference type="Gene3D" id="3.10.120.10">
    <property type="entry name" value="Cytochrome b5-like heme/steroid binding domain"/>
    <property type="match status" value="1"/>
</dbReference>
<evidence type="ECO:0000256" key="1">
    <source>
        <dbReference type="ARBA" id="ARBA00022617"/>
    </source>
</evidence>
<keyword evidence="3" id="KW-0408">Iron</keyword>
<evidence type="ECO:0000256" key="2">
    <source>
        <dbReference type="ARBA" id="ARBA00022723"/>
    </source>
</evidence>
<protein>
    <recommendedName>
        <fullName evidence="5">Cytochrome b5 heme-binding domain-containing protein</fullName>
    </recommendedName>
</protein>
<feature type="domain" description="Cytochrome b5 heme-binding" evidence="5">
    <location>
        <begin position="6"/>
        <end position="55"/>
    </location>
</feature>
<comment type="caution">
    <text evidence="6">The sequence shown here is derived from an EMBL/GenBank/DDBJ whole genome shotgun (WGS) entry which is preliminary data.</text>
</comment>
<sequence>MAGEAKKLFAASEVALHASRKDCWVIIGGKVYDVTKFLEDTLGERMCSSMHQPLGMPRKHLKRWDTALQLSA</sequence>
<dbReference type="AlphaFoldDB" id="A0A921QEV5"/>
<dbReference type="Proteomes" id="UP000807115">
    <property type="component" value="Chromosome 8"/>
</dbReference>
<evidence type="ECO:0000313" key="7">
    <source>
        <dbReference type="Proteomes" id="UP000807115"/>
    </source>
</evidence>
<evidence type="ECO:0000259" key="5">
    <source>
        <dbReference type="PROSITE" id="PS50255"/>
    </source>
</evidence>
<name>A0A921QEV5_SORBI</name>
<dbReference type="EMBL" id="CM027687">
    <property type="protein sequence ID" value="KAG0520533.1"/>
    <property type="molecule type" value="Genomic_DNA"/>
</dbReference>
<evidence type="ECO:0000256" key="4">
    <source>
        <dbReference type="ARBA" id="ARBA00038168"/>
    </source>
</evidence>
<dbReference type="Pfam" id="PF00173">
    <property type="entry name" value="Cyt-b5"/>
    <property type="match status" value="1"/>
</dbReference>
<reference evidence="6" key="2">
    <citation type="submission" date="2020-10" db="EMBL/GenBank/DDBJ databases">
        <authorList>
            <person name="Cooper E.A."/>
            <person name="Brenton Z.W."/>
            <person name="Flinn B.S."/>
            <person name="Jenkins J."/>
            <person name="Shu S."/>
            <person name="Flowers D."/>
            <person name="Luo F."/>
            <person name="Wang Y."/>
            <person name="Xia P."/>
            <person name="Barry K."/>
            <person name="Daum C."/>
            <person name="Lipzen A."/>
            <person name="Yoshinaga Y."/>
            <person name="Schmutz J."/>
            <person name="Saski C."/>
            <person name="Vermerris W."/>
            <person name="Kresovich S."/>
        </authorList>
    </citation>
    <scope>NUCLEOTIDE SEQUENCE</scope>
</reference>
<keyword evidence="2" id="KW-0479">Metal-binding</keyword>
<dbReference type="InterPro" id="IPR001199">
    <property type="entry name" value="Cyt_B5-like_heme/steroid-bd"/>
</dbReference>
<reference evidence="6" key="1">
    <citation type="journal article" date="2019" name="BMC Genomics">
        <title>A new reference genome for Sorghum bicolor reveals high levels of sequence similarity between sweet and grain genotypes: implications for the genetics of sugar metabolism.</title>
        <authorList>
            <person name="Cooper E.A."/>
            <person name="Brenton Z.W."/>
            <person name="Flinn B.S."/>
            <person name="Jenkins J."/>
            <person name="Shu S."/>
            <person name="Flowers D."/>
            <person name="Luo F."/>
            <person name="Wang Y."/>
            <person name="Xia P."/>
            <person name="Barry K."/>
            <person name="Daum C."/>
            <person name="Lipzen A."/>
            <person name="Yoshinaga Y."/>
            <person name="Schmutz J."/>
            <person name="Saski C."/>
            <person name="Vermerris W."/>
            <person name="Kresovich S."/>
        </authorList>
    </citation>
    <scope>NUCLEOTIDE SEQUENCE</scope>
</reference>